<evidence type="ECO:0000256" key="12">
    <source>
        <dbReference type="ARBA" id="ARBA00022989"/>
    </source>
</evidence>
<evidence type="ECO:0000256" key="15">
    <source>
        <dbReference type="ARBA" id="ARBA00023128"/>
    </source>
</evidence>
<feature type="transmembrane region" description="Helical" evidence="18">
    <location>
        <begin position="230"/>
        <end position="250"/>
    </location>
</feature>
<dbReference type="AlphaFoldDB" id="A0A4D6X1B8"/>
<dbReference type="GO" id="GO:0005743">
    <property type="term" value="C:mitochondrial inner membrane"/>
    <property type="evidence" value="ECO:0007669"/>
    <property type="project" value="UniProtKB-SubCell"/>
</dbReference>
<evidence type="ECO:0000256" key="9">
    <source>
        <dbReference type="ARBA" id="ARBA00022792"/>
    </source>
</evidence>
<keyword evidence="14 18" id="KW-0830">Ubiquinone</keyword>
<dbReference type="InterPro" id="IPR003917">
    <property type="entry name" value="NADH_UbQ_OxRdtase_chain2"/>
</dbReference>
<feature type="domain" description="NADH:quinone oxidoreductase/Mrp antiporter transmembrane" evidence="19">
    <location>
        <begin position="22"/>
        <end position="275"/>
    </location>
</feature>
<dbReference type="PRINTS" id="PR01436">
    <property type="entry name" value="NADHDHGNASE2"/>
</dbReference>
<feature type="transmembrane region" description="Helical" evidence="18">
    <location>
        <begin position="262"/>
        <end position="282"/>
    </location>
</feature>
<evidence type="ECO:0000256" key="17">
    <source>
        <dbReference type="ARBA" id="ARBA00049551"/>
    </source>
</evidence>
<evidence type="ECO:0000256" key="4">
    <source>
        <dbReference type="ARBA" id="ARBA00012944"/>
    </source>
</evidence>
<dbReference type="InterPro" id="IPR050175">
    <property type="entry name" value="Complex_I_Subunit_2"/>
</dbReference>
<evidence type="ECO:0000256" key="10">
    <source>
        <dbReference type="ARBA" id="ARBA00022967"/>
    </source>
</evidence>
<evidence type="ECO:0000256" key="8">
    <source>
        <dbReference type="ARBA" id="ARBA00022692"/>
    </source>
</evidence>
<evidence type="ECO:0000313" key="20">
    <source>
        <dbReference type="EMBL" id="QCI09456.1"/>
    </source>
</evidence>
<keyword evidence="10 18" id="KW-1278">Translocase</keyword>
<dbReference type="InterPro" id="IPR001750">
    <property type="entry name" value="ND/Mrp_TM"/>
</dbReference>
<proteinExistence type="inferred from homology"/>
<evidence type="ECO:0000256" key="6">
    <source>
        <dbReference type="ARBA" id="ARBA00022448"/>
    </source>
</evidence>
<comment type="catalytic activity">
    <reaction evidence="17 18">
        <text>a ubiquinone + NADH + 5 H(+)(in) = a ubiquinol + NAD(+) + 4 H(+)(out)</text>
        <dbReference type="Rhea" id="RHEA:29091"/>
        <dbReference type="Rhea" id="RHEA-COMP:9565"/>
        <dbReference type="Rhea" id="RHEA-COMP:9566"/>
        <dbReference type="ChEBI" id="CHEBI:15378"/>
        <dbReference type="ChEBI" id="CHEBI:16389"/>
        <dbReference type="ChEBI" id="CHEBI:17976"/>
        <dbReference type="ChEBI" id="CHEBI:57540"/>
        <dbReference type="ChEBI" id="CHEBI:57945"/>
        <dbReference type="EC" id="7.1.1.2"/>
    </reaction>
</comment>
<feature type="transmembrane region" description="Helical" evidence="18">
    <location>
        <begin position="141"/>
        <end position="159"/>
    </location>
</feature>
<evidence type="ECO:0000256" key="11">
    <source>
        <dbReference type="ARBA" id="ARBA00022982"/>
    </source>
</evidence>
<accession>A0A4D6X1B8</accession>
<dbReference type="PANTHER" id="PTHR46552:SF1">
    <property type="entry name" value="NADH-UBIQUINONE OXIDOREDUCTASE CHAIN 2"/>
    <property type="match status" value="1"/>
</dbReference>
<sequence>MMKTKILMMVTMITGTVITMSSENWLSMWMGMEMNLMSFIPLINLKPHKASYEASMVYFLVQSISSIILLSMVILIMIKMNNMMTKSTLIMSILIKMGAAPFHMWLPKVMSVMSWNNNIIFMTWQKIAPMYLLNMMEYMKIMNFSIVMTVVIGALGGLNQTSLRKIMAYSSINHLGWMMILSKTKDNWIIYIMLYSLLMITVCAYFKSFNLLYTNQLFNMNMNNLQKMNLIIIMMSLGGMPPMLGFLPKWMVIEEMMMDKSMFIITVMIMFSMLTLFFYMRISLKVIMLQSLNNKWSFNKNKYNLNMFMINLVLPVIIMLY</sequence>
<keyword evidence="8 18" id="KW-0812">Transmembrane</keyword>
<feature type="transmembrane region" description="Helical" evidence="18">
    <location>
        <begin position="303"/>
        <end position="320"/>
    </location>
</feature>
<evidence type="ECO:0000256" key="5">
    <source>
        <dbReference type="ARBA" id="ARBA00021008"/>
    </source>
</evidence>
<evidence type="ECO:0000259" key="19">
    <source>
        <dbReference type="Pfam" id="PF00361"/>
    </source>
</evidence>
<protein>
    <recommendedName>
        <fullName evidence="5 18">NADH-ubiquinone oxidoreductase chain 2</fullName>
        <ecNumber evidence="4 18">7.1.1.2</ecNumber>
    </recommendedName>
</protein>
<evidence type="ECO:0000256" key="16">
    <source>
        <dbReference type="ARBA" id="ARBA00023136"/>
    </source>
</evidence>
<evidence type="ECO:0000256" key="1">
    <source>
        <dbReference type="ARBA" id="ARBA00003257"/>
    </source>
</evidence>
<dbReference type="EC" id="7.1.1.2" evidence="4 18"/>
<dbReference type="PANTHER" id="PTHR46552">
    <property type="entry name" value="NADH-UBIQUINONE OXIDOREDUCTASE CHAIN 2"/>
    <property type="match status" value="1"/>
</dbReference>
<feature type="transmembrane region" description="Helical" evidence="18">
    <location>
        <begin position="188"/>
        <end position="209"/>
    </location>
</feature>
<keyword evidence="11 18" id="KW-0249">Electron transport</keyword>
<dbReference type="GO" id="GO:0008137">
    <property type="term" value="F:NADH dehydrogenase (ubiquinone) activity"/>
    <property type="evidence" value="ECO:0007669"/>
    <property type="project" value="UniProtKB-EC"/>
</dbReference>
<evidence type="ECO:0000256" key="2">
    <source>
        <dbReference type="ARBA" id="ARBA00004448"/>
    </source>
</evidence>
<reference evidence="20" key="1">
    <citation type="journal article" date="2019" name="Syst. Entomol.">
        <title>Higher level phylogeny and evolutionary history of Pentatomomorpha (Hemiptera: Heteroptera) inferred from mitochondrial genome sequences.</title>
        <authorList>
            <person name="Liu Y."/>
            <person name="Li H."/>
            <person name="Song F."/>
            <person name="Zhao Y."/>
            <person name="Wilson J.J."/>
            <person name="Cai W."/>
        </authorList>
    </citation>
    <scope>NUCLEOTIDE SEQUENCE</scope>
</reference>
<keyword evidence="6" id="KW-0813">Transport</keyword>
<keyword evidence="12 18" id="KW-1133">Transmembrane helix</keyword>
<evidence type="ECO:0000256" key="3">
    <source>
        <dbReference type="ARBA" id="ARBA00007012"/>
    </source>
</evidence>
<keyword evidence="7 18" id="KW-0679">Respiratory chain</keyword>
<dbReference type="EMBL" id="MF497734">
    <property type="protein sequence ID" value="QCI09456.1"/>
    <property type="molecule type" value="Genomic_DNA"/>
</dbReference>
<feature type="transmembrane region" description="Helical" evidence="18">
    <location>
        <begin position="56"/>
        <end position="77"/>
    </location>
</feature>
<dbReference type="GO" id="GO:0006120">
    <property type="term" value="P:mitochondrial electron transport, NADH to ubiquinone"/>
    <property type="evidence" value="ECO:0007669"/>
    <property type="project" value="InterPro"/>
</dbReference>
<name>A0A4D6X1B8_9HEMI</name>
<evidence type="ECO:0000256" key="18">
    <source>
        <dbReference type="RuleBase" id="RU003403"/>
    </source>
</evidence>
<dbReference type="Pfam" id="PF00361">
    <property type="entry name" value="Proton_antipo_M"/>
    <property type="match status" value="1"/>
</dbReference>
<comment type="function">
    <text evidence="18">Core subunit of the mitochondrial membrane respiratory chain NADH dehydrogenase (Complex I) which catalyzes electron transfer from NADH through the respiratory chain, using ubiquinone as an electron acceptor. Essential for the catalytic activity and assembly of complex I.</text>
</comment>
<organism evidence="20">
    <name type="scientific">Urolabida sp. FS-2019</name>
    <dbReference type="NCBI Taxonomy" id="2575687"/>
    <lineage>
        <taxon>Eukaryota</taxon>
        <taxon>Metazoa</taxon>
        <taxon>Ecdysozoa</taxon>
        <taxon>Arthropoda</taxon>
        <taxon>Hexapoda</taxon>
        <taxon>Insecta</taxon>
        <taxon>Pterygota</taxon>
        <taxon>Neoptera</taxon>
        <taxon>Paraneoptera</taxon>
        <taxon>Hemiptera</taxon>
        <taxon>Heteroptera</taxon>
        <taxon>Panheteroptera</taxon>
        <taxon>Pentatomomorpha</taxon>
        <taxon>Pentatomoidea</taxon>
        <taxon>Urostylididae</taxon>
        <taxon>Urolabida</taxon>
    </lineage>
</organism>
<keyword evidence="9 18" id="KW-0999">Mitochondrion inner membrane</keyword>
<comment type="similarity">
    <text evidence="3 18">Belongs to the complex I subunit 2 family.</text>
</comment>
<evidence type="ECO:0000256" key="7">
    <source>
        <dbReference type="ARBA" id="ARBA00022660"/>
    </source>
</evidence>
<gene>
    <name evidence="20" type="primary">ND2</name>
</gene>
<geneLocation type="mitochondrion" evidence="20"/>
<keyword evidence="16 18" id="KW-0472">Membrane</keyword>
<comment type="subcellular location">
    <subcellularLocation>
        <location evidence="2 18">Mitochondrion inner membrane</location>
        <topology evidence="2 18">Multi-pass membrane protein</topology>
    </subcellularLocation>
</comment>
<evidence type="ECO:0000256" key="14">
    <source>
        <dbReference type="ARBA" id="ARBA00023075"/>
    </source>
</evidence>
<keyword evidence="15 18" id="KW-0496">Mitochondrion</keyword>
<keyword evidence="13 18" id="KW-0520">NAD</keyword>
<comment type="function">
    <text evidence="1">Core subunit of the mitochondrial membrane respiratory chain NADH dehydrogenase (Complex I) that is believed to belong to the minimal assembly required for catalysis. Complex I functions in the transfer of electrons from NADH to the respiratory chain. The immediate electron acceptor for the enzyme is believed to be ubiquinone.</text>
</comment>
<evidence type="ECO:0000256" key="13">
    <source>
        <dbReference type="ARBA" id="ARBA00023027"/>
    </source>
</evidence>